<gene>
    <name evidence="2" type="ORF">HMPREF9473_00223</name>
</gene>
<keyword evidence="3" id="KW-1185">Reference proteome</keyword>
<dbReference type="PATRIC" id="fig|742737.3.peg.217"/>
<accession>G5I9N3</accession>
<dbReference type="HOGENOM" id="CLU_129784_0_0_9"/>
<sequence>MNKIISKVISACLVISCLFTMTSYAATGKNGNLHVPPTNTKLLTNGQTYSEDTTQALQRGSILAASVLNISNAGGGEIGILADTMCHVDVDAIYVTIYLDCYNEETDKWSNKRVYQFEFTPEDTPDGKLHAMLINFHETEQEPGHYYRLWAYHEVEKNGVWETMRTATDGVLITSTP</sequence>
<feature type="chain" id="PRO_5003478421" evidence="1">
    <location>
        <begin position="26"/>
        <end position="177"/>
    </location>
</feature>
<dbReference type="Proteomes" id="UP000005384">
    <property type="component" value="Unassembled WGS sequence"/>
</dbReference>
<feature type="signal peptide" evidence="1">
    <location>
        <begin position="1"/>
        <end position="25"/>
    </location>
</feature>
<organism evidence="2 3">
    <name type="scientific">Hungatella hathewayi WAL-18680</name>
    <dbReference type="NCBI Taxonomy" id="742737"/>
    <lineage>
        <taxon>Bacteria</taxon>
        <taxon>Bacillati</taxon>
        <taxon>Bacillota</taxon>
        <taxon>Clostridia</taxon>
        <taxon>Lachnospirales</taxon>
        <taxon>Lachnospiraceae</taxon>
        <taxon>Hungatella</taxon>
    </lineage>
</organism>
<dbReference type="AlphaFoldDB" id="G5I9N3"/>
<protein>
    <submittedName>
        <fullName evidence="2">Uncharacterized protein</fullName>
    </submittedName>
</protein>
<evidence type="ECO:0000313" key="2">
    <source>
        <dbReference type="EMBL" id="EHI61772.1"/>
    </source>
</evidence>
<dbReference type="RefSeq" id="WP_006778205.1">
    <property type="nucleotide sequence ID" value="NZ_CP040506.1"/>
</dbReference>
<keyword evidence="1" id="KW-0732">Signal</keyword>
<comment type="caution">
    <text evidence="2">The sequence shown here is derived from an EMBL/GenBank/DDBJ whole genome shotgun (WGS) entry which is preliminary data.</text>
</comment>
<name>G5I9N3_9FIRM</name>
<reference evidence="2 3" key="1">
    <citation type="submission" date="2011-08" db="EMBL/GenBank/DDBJ databases">
        <title>The Genome Sequence of Clostridium hathewayi WAL-18680.</title>
        <authorList>
            <consortium name="The Broad Institute Genome Sequencing Platform"/>
            <person name="Earl A."/>
            <person name="Ward D."/>
            <person name="Feldgarden M."/>
            <person name="Gevers D."/>
            <person name="Finegold S.M."/>
            <person name="Summanen P.H."/>
            <person name="Molitoris D.R."/>
            <person name="Song M."/>
            <person name="Daigneault M."/>
            <person name="Allen-Vercoe E."/>
            <person name="Young S.K."/>
            <person name="Zeng Q."/>
            <person name="Gargeya S."/>
            <person name="Fitzgerald M."/>
            <person name="Haas B."/>
            <person name="Abouelleil A."/>
            <person name="Alvarado L."/>
            <person name="Arachchi H.M."/>
            <person name="Berlin A."/>
            <person name="Brown A."/>
            <person name="Chapman S.B."/>
            <person name="Chen Z."/>
            <person name="Dunbar C."/>
            <person name="Freedman E."/>
            <person name="Gearin G."/>
            <person name="Gellesch M."/>
            <person name="Goldberg J."/>
            <person name="Griggs A."/>
            <person name="Gujja S."/>
            <person name="Heiman D."/>
            <person name="Howarth C."/>
            <person name="Larson L."/>
            <person name="Lui A."/>
            <person name="MacDonald P.J.P."/>
            <person name="Montmayeur A."/>
            <person name="Murphy C."/>
            <person name="Neiman D."/>
            <person name="Pearson M."/>
            <person name="Priest M."/>
            <person name="Roberts A."/>
            <person name="Saif S."/>
            <person name="Shea T."/>
            <person name="Shenoy N."/>
            <person name="Sisk P."/>
            <person name="Stolte C."/>
            <person name="Sykes S."/>
            <person name="Wortman J."/>
            <person name="Nusbaum C."/>
            <person name="Birren B."/>
        </authorList>
    </citation>
    <scope>NUCLEOTIDE SEQUENCE [LARGE SCALE GENOMIC DNA]</scope>
    <source>
        <strain evidence="2 3">WAL-18680</strain>
    </source>
</reference>
<dbReference type="EMBL" id="ADLN01000001">
    <property type="protein sequence ID" value="EHI61772.1"/>
    <property type="molecule type" value="Genomic_DNA"/>
</dbReference>
<dbReference type="OrthoDB" id="1957622at2"/>
<evidence type="ECO:0000313" key="3">
    <source>
        <dbReference type="Proteomes" id="UP000005384"/>
    </source>
</evidence>
<proteinExistence type="predicted"/>
<evidence type="ECO:0000256" key="1">
    <source>
        <dbReference type="SAM" id="SignalP"/>
    </source>
</evidence>